<accession>A0A0K0E243</accession>
<dbReference type="AlphaFoldDB" id="A0A0K0E243"/>
<keyword evidence="2" id="KW-1185">Reference proteome</keyword>
<evidence type="ECO:0000313" key="2">
    <source>
        <dbReference type="Proteomes" id="UP000035681"/>
    </source>
</evidence>
<dbReference type="WBParaSite" id="SSTP_0000356400.1">
    <property type="protein sequence ID" value="SSTP_0000356400.1"/>
    <property type="gene ID" value="SSTP_0000356400"/>
</dbReference>
<protein>
    <submittedName>
        <fullName evidence="3 4">Uncharacterized protein</fullName>
    </submittedName>
</protein>
<evidence type="ECO:0000256" key="1">
    <source>
        <dbReference type="SAM" id="SignalP"/>
    </source>
</evidence>
<feature type="chain" id="PRO_5005327402" evidence="1">
    <location>
        <begin position="21"/>
        <end position="231"/>
    </location>
</feature>
<dbReference type="Proteomes" id="UP000035681">
    <property type="component" value="Unplaced"/>
</dbReference>
<keyword evidence="1" id="KW-0732">Signal</keyword>
<feature type="signal peptide" evidence="1">
    <location>
        <begin position="1"/>
        <end position="20"/>
    </location>
</feature>
<proteinExistence type="predicted"/>
<reference evidence="3" key="1">
    <citation type="submission" date="2015-08" db="UniProtKB">
        <authorList>
            <consortium name="WormBaseParasite"/>
        </authorList>
    </citation>
    <scope>IDENTIFICATION</scope>
</reference>
<dbReference type="WBParaSite" id="TCONS_00008108.p1">
    <property type="protein sequence ID" value="TCONS_00008108.p1"/>
    <property type="gene ID" value="XLOC_006093"/>
</dbReference>
<sequence length="231" mass="26583">MYLFCIFLFIIFLSTPTCNSKKRRVHNNLEDENQGNINRKAQKSCNDHSVENEENKEIVNSNKVQDNKNVGENVLPKHNLSKNNQCNMKNQNNTDKKLIVNKNGKKIEKNSKNNLLLTSLKNMKDKLVKKDISKKEVVIIKATSKMKKTSDGNDKIKNEKVDKTQVTESNSDYEDSQKLFDDRVKLIKVGLDKEEGKQDVPKNNNNQFFIEDNIEVWACNSLSNSTSVIKF</sequence>
<evidence type="ECO:0000313" key="3">
    <source>
        <dbReference type="WBParaSite" id="SSTP_0000356400.1"/>
    </source>
</evidence>
<organism evidence="3">
    <name type="scientific">Strongyloides stercoralis</name>
    <name type="common">Threadworm</name>
    <dbReference type="NCBI Taxonomy" id="6248"/>
    <lineage>
        <taxon>Eukaryota</taxon>
        <taxon>Metazoa</taxon>
        <taxon>Ecdysozoa</taxon>
        <taxon>Nematoda</taxon>
        <taxon>Chromadorea</taxon>
        <taxon>Rhabditida</taxon>
        <taxon>Tylenchina</taxon>
        <taxon>Panagrolaimomorpha</taxon>
        <taxon>Strongyloidoidea</taxon>
        <taxon>Strongyloididae</taxon>
        <taxon>Strongyloides</taxon>
    </lineage>
</organism>
<name>A0A0K0E243_STRER</name>
<evidence type="ECO:0000313" key="4">
    <source>
        <dbReference type="WBParaSite" id="TCONS_00008108.p1"/>
    </source>
</evidence>